<feature type="domain" description="ABC transporter" evidence="9">
    <location>
        <begin position="5"/>
        <end position="235"/>
    </location>
</feature>
<evidence type="ECO:0000256" key="2">
    <source>
        <dbReference type="ARBA" id="ARBA00022448"/>
    </source>
</evidence>
<evidence type="ECO:0000313" key="11">
    <source>
        <dbReference type="Proteomes" id="UP000036061"/>
    </source>
</evidence>
<protein>
    <submittedName>
        <fullName evidence="10">ATP-binding cassette domain-containing protein</fullName>
    </submittedName>
</protein>
<sequence>MSYAIEVTKLRKSFGDQEVVKGIDLHVKKGELFALLGPNGAGKTTTIHMLSTLLAPDGGTALVAGCDIVKNAQAVRKKISLTGQFAALDEGLTGLQNLILIGRLFGYSAREARTKASELLHTFGLADAMDRTVENYSGGMRRRLDIAASVLTQPELIFLDEPTTGLDPQSRQQVWEVVRTLLKSGTTVLLTTQYLEEADQLADRIAVIDKGMMIAEGTPELLKASVGGKTLTVRLTEHLNKEWTSRLLEEHLRLPIYPDQDDPHVLRIPVKEASLANQAIGMLLANDVSIEDFSLSDPSLEEVFLALTHAEKKEAIL</sequence>
<keyword evidence="6" id="KW-1278">Translocase</keyword>
<evidence type="ECO:0000256" key="5">
    <source>
        <dbReference type="ARBA" id="ARBA00022840"/>
    </source>
</evidence>
<dbReference type="InterPro" id="IPR003439">
    <property type="entry name" value="ABC_transporter-like_ATP-bd"/>
</dbReference>
<dbReference type="NCBIfam" id="TIGR01188">
    <property type="entry name" value="drrA"/>
    <property type="match status" value="1"/>
</dbReference>
<evidence type="ECO:0000313" key="10">
    <source>
        <dbReference type="EMBL" id="AWX54919.1"/>
    </source>
</evidence>
<dbReference type="InterPro" id="IPR027417">
    <property type="entry name" value="P-loop_NTPase"/>
</dbReference>
<evidence type="ECO:0000256" key="1">
    <source>
        <dbReference type="ARBA" id="ARBA00004413"/>
    </source>
</evidence>
<comment type="subcellular location">
    <subcellularLocation>
        <location evidence="1">Cell membrane</location>
        <topology evidence="1">Peripheral membrane protein</topology>
        <orientation evidence="1">Cytoplasmic side</orientation>
    </subcellularLocation>
</comment>
<dbReference type="FunFam" id="3.40.50.300:FF:000589">
    <property type="entry name" value="ABC transporter, ATP-binding subunit"/>
    <property type="match status" value="1"/>
</dbReference>
<dbReference type="InterPro" id="IPR005894">
    <property type="entry name" value="DrrA"/>
</dbReference>
<dbReference type="PROSITE" id="PS50893">
    <property type="entry name" value="ABC_TRANSPORTER_2"/>
    <property type="match status" value="1"/>
</dbReference>
<dbReference type="SMART" id="SM00382">
    <property type="entry name" value="AAA"/>
    <property type="match status" value="1"/>
</dbReference>
<dbReference type="EMBL" id="CP030117">
    <property type="protein sequence ID" value="AWX54919.1"/>
    <property type="molecule type" value="Genomic_DNA"/>
</dbReference>
<dbReference type="Pfam" id="PF13732">
    <property type="entry name" value="DrrA1-3_C"/>
    <property type="match status" value="1"/>
</dbReference>
<dbReference type="RefSeq" id="WP_048031760.1">
    <property type="nucleotide sequence ID" value="NZ_CP030117.1"/>
</dbReference>
<keyword evidence="2" id="KW-0813">Transport</keyword>
<keyword evidence="5 10" id="KW-0067">ATP-binding</keyword>
<evidence type="ECO:0000259" key="9">
    <source>
        <dbReference type="PROSITE" id="PS50893"/>
    </source>
</evidence>
<dbReference type="PANTHER" id="PTHR42711:SF19">
    <property type="entry name" value="DOXORUBICIN RESISTANCE ATP-BINDING PROTEIN DRRA"/>
    <property type="match status" value="1"/>
</dbReference>
<accession>A0A2Z4MEU0</accession>
<evidence type="ECO:0000256" key="8">
    <source>
        <dbReference type="ARBA" id="ARBA00049985"/>
    </source>
</evidence>
<dbReference type="InterPro" id="IPR003593">
    <property type="entry name" value="AAA+_ATPase"/>
</dbReference>
<evidence type="ECO:0000256" key="6">
    <source>
        <dbReference type="ARBA" id="ARBA00022967"/>
    </source>
</evidence>
<dbReference type="GO" id="GO:0043215">
    <property type="term" value="P:daunorubicin transport"/>
    <property type="evidence" value="ECO:0007669"/>
    <property type="project" value="InterPro"/>
</dbReference>
<dbReference type="GO" id="GO:1900753">
    <property type="term" value="P:doxorubicin transport"/>
    <property type="evidence" value="ECO:0007669"/>
    <property type="project" value="InterPro"/>
</dbReference>
<dbReference type="Gene3D" id="3.40.50.300">
    <property type="entry name" value="P-loop containing nucleotide triphosphate hydrolases"/>
    <property type="match status" value="1"/>
</dbReference>
<organism evidence="10 11">
    <name type="scientific">Brevibacillus brevis</name>
    <name type="common">Bacillus brevis</name>
    <dbReference type="NCBI Taxonomy" id="1393"/>
    <lineage>
        <taxon>Bacteria</taxon>
        <taxon>Bacillati</taxon>
        <taxon>Bacillota</taxon>
        <taxon>Bacilli</taxon>
        <taxon>Bacillales</taxon>
        <taxon>Paenibacillaceae</taxon>
        <taxon>Brevibacillus</taxon>
    </lineage>
</organism>
<evidence type="ECO:0000256" key="7">
    <source>
        <dbReference type="ARBA" id="ARBA00023136"/>
    </source>
</evidence>
<dbReference type="InterPro" id="IPR017871">
    <property type="entry name" value="ABC_transporter-like_CS"/>
</dbReference>
<dbReference type="Pfam" id="PF00005">
    <property type="entry name" value="ABC_tran"/>
    <property type="match status" value="1"/>
</dbReference>
<keyword evidence="3" id="KW-1003">Cell membrane</keyword>
<dbReference type="PROSITE" id="PS00211">
    <property type="entry name" value="ABC_TRANSPORTER_1"/>
    <property type="match status" value="1"/>
</dbReference>
<dbReference type="Proteomes" id="UP000036061">
    <property type="component" value="Chromosome"/>
</dbReference>
<keyword evidence="7" id="KW-0472">Membrane</keyword>
<dbReference type="GO" id="GO:0005524">
    <property type="term" value="F:ATP binding"/>
    <property type="evidence" value="ECO:0007669"/>
    <property type="project" value="UniProtKB-KW"/>
</dbReference>
<dbReference type="InterPro" id="IPR025302">
    <property type="entry name" value="DrrA1/2-like_C"/>
</dbReference>
<dbReference type="AlphaFoldDB" id="A0A2Z4MEU0"/>
<evidence type="ECO:0000256" key="3">
    <source>
        <dbReference type="ARBA" id="ARBA00022475"/>
    </source>
</evidence>
<dbReference type="SUPFAM" id="SSF52540">
    <property type="entry name" value="P-loop containing nucleoside triphosphate hydrolases"/>
    <property type="match status" value="1"/>
</dbReference>
<comment type="similarity">
    <text evidence="8">Belongs to the ABC transporter superfamily. Drug exporter-1 (DrugE1) (TC 3.A.1.105) family.</text>
</comment>
<reference evidence="10 11" key="1">
    <citation type="journal article" date="2015" name="Genome Announc.">
        <title>Draft Genome Sequence of Brevibacillus brevis DZQ7, a Plant Growth-Promoting Rhizobacterium with Broad-Spectrum Antimicrobial Activity.</title>
        <authorList>
            <person name="Hou Q."/>
            <person name="Wang C."/>
            <person name="Hou X."/>
            <person name="Xia Z."/>
            <person name="Ye J."/>
            <person name="Liu K."/>
            <person name="Liu H."/>
            <person name="Wang J."/>
            <person name="Guo H."/>
            <person name="Yu X."/>
            <person name="Yang Y."/>
            <person name="Du B."/>
            <person name="Ding Y."/>
        </authorList>
    </citation>
    <scope>NUCLEOTIDE SEQUENCE [LARGE SCALE GENOMIC DNA]</scope>
    <source>
        <strain evidence="10 11">DZQ7</strain>
    </source>
</reference>
<dbReference type="GO" id="GO:0016887">
    <property type="term" value="F:ATP hydrolysis activity"/>
    <property type="evidence" value="ECO:0007669"/>
    <property type="project" value="InterPro"/>
</dbReference>
<dbReference type="GO" id="GO:0005886">
    <property type="term" value="C:plasma membrane"/>
    <property type="evidence" value="ECO:0007669"/>
    <property type="project" value="UniProtKB-SubCell"/>
</dbReference>
<dbReference type="InterPro" id="IPR050763">
    <property type="entry name" value="ABC_transporter_ATP-binding"/>
</dbReference>
<proteinExistence type="inferred from homology"/>
<gene>
    <name evidence="10" type="ORF">AB432_007680</name>
</gene>
<name>A0A2Z4MEU0_BREBE</name>
<keyword evidence="4" id="KW-0547">Nucleotide-binding</keyword>
<evidence type="ECO:0000256" key="4">
    <source>
        <dbReference type="ARBA" id="ARBA00022741"/>
    </source>
</evidence>
<dbReference type="PANTHER" id="PTHR42711">
    <property type="entry name" value="ABC TRANSPORTER ATP-BINDING PROTEIN"/>
    <property type="match status" value="1"/>
</dbReference>